<feature type="compositionally biased region" description="Polar residues" evidence="2">
    <location>
        <begin position="1"/>
        <end position="21"/>
    </location>
</feature>
<dbReference type="SMART" id="SM00054">
    <property type="entry name" value="EFh"/>
    <property type="match status" value="2"/>
</dbReference>
<sequence length="175" mass="19030">MHANPPQFSATFSQIGKNGSTWHIRESGERRRRNGGVPIDVDHDGKISGDDLRSFYASLSISISGEDEDMIKAMIAVADANKDGFVQYEEFERVLKGRNKFGKEKEKCHGEAGAMVEDGDGRLGLDDLRTCLGRVELTVGDEEIEAMIQLGGGDETEGVSFEGLVSVLAVHDLVS</sequence>
<dbReference type="PROSITE" id="PS50222">
    <property type="entry name" value="EF_HAND_2"/>
    <property type="match status" value="2"/>
</dbReference>
<dbReference type="InterPro" id="IPR002048">
    <property type="entry name" value="EF_hand_dom"/>
</dbReference>
<keyword evidence="1" id="KW-0106">Calcium</keyword>
<proteinExistence type="predicted"/>
<feature type="domain" description="EF-hand" evidence="3">
    <location>
        <begin position="39"/>
        <end position="62"/>
    </location>
</feature>
<accession>A0A9Q1GKA3</accession>
<feature type="domain" description="EF-hand" evidence="3">
    <location>
        <begin position="66"/>
        <end position="101"/>
    </location>
</feature>
<comment type="caution">
    <text evidence="4">The sequence shown here is derived from an EMBL/GenBank/DDBJ whole genome shotgun (WGS) entry which is preliminary data.</text>
</comment>
<dbReference type="CDD" id="cd00051">
    <property type="entry name" value="EFh"/>
    <property type="match status" value="1"/>
</dbReference>
<name>A0A9Q1GKA3_9CARY</name>
<evidence type="ECO:0000313" key="5">
    <source>
        <dbReference type="Proteomes" id="UP001153076"/>
    </source>
</evidence>
<dbReference type="InterPro" id="IPR018247">
    <property type="entry name" value="EF_Hand_1_Ca_BS"/>
</dbReference>
<dbReference type="AlphaFoldDB" id="A0A9Q1GKA3"/>
<organism evidence="4 5">
    <name type="scientific">Carnegiea gigantea</name>
    <dbReference type="NCBI Taxonomy" id="171969"/>
    <lineage>
        <taxon>Eukaryota</taxon>
        <taxon>Viridiplantae</taxon>
        <taxon>Streptophyta</taxon>
        <taxon>Embryophyta</taxon>
        <taxon>Tracheophyta</taxon>
        <taxon>Spermatophyta</taxon>
        <taxon>Magnoliopsida</taxon>
        <taxon>eudicotyledons</taxon>
        <taxon>Gunneridae</taxon>
        <taxon>Pentapetalae</taxon>
        <taxon>Caryophyllales</taxon>
        <taxon>Cactineae</taxon>
        <taxon>Cactaceae</taxon>
        <taxon>Cactoideae</taxon>
        <taxon>Echinocereeae</taxon>
        <taxon>Carnegiea</taxon>
    </lineage>
</organism>
<dbReference type="PROSITE" id="PS00018">
    <property type="entry name" value="EF_HAND_1"/>
    <property type="match status" value="2"/>
</dbReference>
<evidence type="ECO:0000313" key="4">
    <source>
        <dbReference type="EMBL" id="KAJ8422722.1"/>
    </source>
</evidence>
<keyword evidence="5" id="KW-1185">Reference proteome</keyword>
<dbReference type="InterPro" id="IPR011992">
    <property type="entry name" value="EF-hand-dom_pair"/>
</dbReference>
<evidence type="ECO:0000256" key="2">
    <source>
        <dbReference type="SAM" id="MobiDB-lite"/>
    </source>
</evidence>
<dbReference type="Proteomes" id="UP001153076">
    <property type="component" value="Unassembled WGS sequence"/>
</dbReference>
<feature type="region of interest" description="Disordered" evidence="2">
    <location>
        <begin position="1"/>
        <end position="42"/>
    </location>
</feature>
<protein>
    <recommendedName>
        <fullName evidence="3">EF-hand domain-containing protein</fullName>
    </recommendedName>
</protein>
<dbReference type="GO" id="GO:0005509">
    <property type="term" value="F:calcium ion binding"/>
    <property type="evidence" value="ECO:0007669"/>
    <property type="project" value="InterPro"/>
</dbReference>
<evidence type="ECO:0000256" key="1">
    <source>
        <dbReference type="ARBA" id="ARBA00022837"/>
    </source>
</evidence>
<dbReference type="OrthoDB" id="26525at2759"/>
<dbReference type="EMBL" id="JAKOGI010002163">
    <property type="protein sequence ID" value="KAJ8422722.1"/>
    <property type="molecule type" value="Genomic_DNA"/>
</dbReference>
<dbReference type="Gene3D" id="1.10.238.10">
    <property type="entry name" value="EF-hand"/>
    <property type="match status" value="1"/>
</dbReference>
<dbReference type="Pfam" id="PF13499">
    <property type="entry name" value="EF-hand_7"/>
    <property type="match status" value="1"/>
</dbReference>
<evidence type="ECO:0000259" key="3">
    <source>
        <dbReference type="PROSITE" id="PS50222"/>
    </source>
</evidence>
<dbReference type="SUPFAM" id="SSF47473">
    <property type="entry name" value="EF-hand"/>
    <property type="match status" value="1"/>
</dbReference>
<reference evidence="4" key="1">
    <citation type="submission" date="2022-04" db="EMBL/GenBank/DDBJ databases">
        <title>Carnegiea gigantea Genome sequencing and assembly v2.</title>
        <authorList>
            <person name="Copetti D."/>
            <person name="Sanderson M.J."/>
            <person name="Burquez A."/>
            <person name="Wojciechowski M.F."/>
        </authorList>
    </citation>
    <scope>NUCLEOTIDE SEQUENCE</scope>
    <source>
        <strain evidence="4">SGP5-SGP5p</strain>
        <tissue evidence="4">Aerial part</tissue>
    </source>
</reference>
<gene>
    <name evidence="4" type="ORF">Cgig2_004568</name>
</gene>